<dbReference type="SUPFAM" id="SSF53300">
    <property type="entry name" value="vWA-like"/>
    <property type="match status" value="1"/>
</dbReference>
<evidence type="ECO:0008006" key="4">
    <source>
        <dbReference type="Google" id="ProtNLM"/>
    </source>
</evidence>
<keyword evidence="1" id="KW-0472">Membrane</keyword>
<name>A0ABP1R9K0_9HEXA</name>
<keyword evidence="3" id="KW-1185">Reference proteome</keyword>
<evidence type="ECO:0000256" key="1">
    <source>
        <dbReference type="SAM" id="Phobius"/>
    </source>
</evidence>
<evidence type="ECO:0000313" key="3">
    <source>
        <dbReference type="Proteomes" id="UP001642540"/>
    </source>
</evidence>
<accession>A0ABP1R9K0</accession>
<dbReference type="InterPro" id="IPR036465">
    <property type="entry name" value="vWFA_dom_sf"/>
</dbReference>
<dbReference type="Gene3D" id="3.40.50.410">
    <property type="entry name" value="von Willebrand factor, type A domain"/>
    <property type="match status" value="1"/>
</dbReference>
<proteinExistence type="predicted"/>
<keyword evidence="1" id="KW-1133">Transmembrane helix</keyword>
<dbReference type="Proteomes" id="UP001642540">
    <property type="component" value="Unassembled WGS sequence"/>
</dbReference>
<evidence type="ECO:0000313" key="2">
    <source>
        <dbReference type="EMBL" id="CAL8123097.1"/>
    </source>
</evidence>
<dbReference type="EMBL" id="CAXLJM020000068">
    <property type="protein sequence ID" value="CAL8123097.1"/>
    <property type="molecule type" value="Genomic_DNA"/>
</dbReference>
<protein>
    <recommendedName>
        <fullName evidence="4">VWFA domain-containing protein</fullName>
    </recommendedName>
</protein>
<sequence>MMTSAALRKVPIVASSLIFPIIVGLLLGLYNLSNADEKDINGNDGWCIVKKADKLNIAFVLDRTKSYEPYGTKLAKNILPKVVDILKSQYKEVSYALTTFADYTDAQGPIVIPRTDPVIKDLNGRDDSDEKDERTNDTGCYEFKMDFDSNAEPVLDAISTLKYIKSGGSGEASFTALLFTAADKKLSWTETPQEVDISPTSSGTFKTMVLLTEETSTQKLRTDNARIPVKGDGTDTCEATKLPTPANIMDALGKNNIHVVAIVNESGSRNEIEETWIEFFKMFNISEPEKKIYQWGDDGITEDEDVDGIVAAITSSLGQECEMEDPPPNNMLGL</sequence>
<feature type="transmembrane region" description="Helical" evidence="1">
    <location>
        <begin position="12"/>
        <end position="32"/>
    </location>
</feature>
<gene>
    <name evidence="2" type="ORF">ODALV1_LOCUS20091</name>
</gene>
<keyword evidence="1" id="KW-0812">Transmembrane</keyword>
<reference evidence="2 3" key="1">
    <citation type="submission" date="2024-08" db="EMBL/GenBank/DDBJ databases">
        <authorList>
            <person name="Cucini C."/>
            <person name="Frati F."/>
        </authorList>
    </citation>
    <scope>NUCLEOTIDE SEQUENCE [LARGE SCALE GENOMIC DNA]</scope>
</reference>
<comment type="caution">
    <text evidence="2">The sequence shown here is derived from an EMBL/GenBank/DDBJ whole genome shotgun (WGS) entry which is preliminary data.</text>
</comment>
<organism evidence="2 3">
    <name type="scientific">Orchesella dallaii</name>
    <dbReference type="NCBI Taxonomy" id="48710"/>
    <lineage>
        <taxon>Eukaryota</taxon>
        <taxon>Metazoa</taxon>
        <taxon>Ecdysozoa</taxon>
        <taxon>Arthropoda</taxon>
        <taxon>Hexapoda</taxon>
        <taxon>Collembola</taxon>
        <taxon>Entomobryomorpha</taxon>
        <taxon>Entomobryoidea</taxon>
        <taxon>Orchesellidae</taxon>
        <taxon>Orchesellinae</taxon>
        <taxon>Orchesella</taxon>
    </lineage>
</organism>